<comment type="caution">
    <text evidence="2">The sequence shown here is derived from an EMBL/GenBank/DDBJ whole genome shotgun (WGS) entry which is preliminary data.</text>
</comment>
<keyword evidence="3" id="KW-1185">Reference proteome</keyword>
<name>A0A7V9Z021_9BACL</name>
<sequence length="360" mass="40526">MALSTGKQRLEKGRFAVKRFNKIMNVLLVAILMMALAACNMKENQGAEDDKKKGNAEKTLQKVTVMLDWFPNTNHTGLYVAKDKGYYKQQGLDVEILQPGEGTTADQLVAAGKADFGISYQESVTQARSTDIPLVSIAAVIQHNTSAFASLKEAGVTSPKDFEGKRYGGWGSPVEEAVLKAVMQKANADFSKLKIVTLGATDFFKSIGRDADFMWIYYGWDGVEAERQGKELNTIMLKDLDPALDYYTPVIVTNEEHVKEQKELVKKFMEATAKGYEFAIEKPEEAADILMKNAPELNKELVKASQKWLSTKYQDDAEQWGVQKEEVWKRYADWMFERGLIEKNIDPKAAFTNEFLPEKK</sequence>
<feature type="domain" description="SsuA/THI5-like" evidence="1">
    <location>
        <begin position="72"/>
        <end position="286"/>
    </location>
</feature>
<dbReference type="Proteomes" id="UP000580891">
    <property type="component" value="Unassembled WGS sequence"/>
</dbReference>
<dbReference type="InterPro" id="IPR027939">
    <property type="entry name" value="NMT1/THI5"/>
</dbReference>
<organism evidence="2 3">
    <name type="scientific">[Anoxybacillus] calidus</name>
    <dbReference type="NCBI Taxonomy" id="575178"/>
    <lineage>
        <taxon>Bacteria</taxon>
        <taxon>Bacillati</taxon>
        <taxon>Bacillota</taxon>
        <taxon>Bacilli</taxon>
        <taxon>Bacillales</taxon>
        <taxon>Anoxybacillaceae</taxon>
        <taxon>Paranoxybacillus</taxon>
    </lineage>
</organism>
<dbReference type="GO" id="GO:0009228">
    <property type="term" value="P:thiamine biosynthetic process"/>
    <property type="evidence" value="ECO:0007669"/>
    <property type="project" value="InterPro"/>
</dbReference>
<evidence type="ECO:0000313" key="2">
    <source>
        <dbReference type="EMBL" id="MBA2871578.1"/>
    </source>
</evidence>
<dbReference type="PANTHER" id="PTHR31528:SF3">
    <property type="entry name" value="THIAMINE BIOSYNTHESIS PROTEIN HI_0357-RELATED"/>
    <property type="match status" value="1"/>
</dbReference>
<dbReference type="SUPFAM" id="SSF53850">
    <property type="entry name" value="Periplasmic binding protein-like II"/>
    <property type="match status" value="1"/>
</dbReference>
<dbReference type="Gene3D" id="3.40.190.10">
    <property type="entry name" value="Periplasmic binding protein-like II"/>
    <property type="match status" value="2"/>
</dbReference>
<gene>
    <name evidence="2" type="ORF">HNQ85_001848</name>
</gene>
<protein>
    <submittedName>
        <fullName evidence="2">ABC-type nitrate/sulfonate/bicarbonate transport system substrate-binding protein</fullName>
    </submittedName>
</protein>
<dbReference type="PANTHER" id="PTHR31528">
    <property type="entry name" value="4-AMINO-5-HYDROXYMETHYL-2-METHYLPYRIMIDINE PHOSPHATE SYNTHASE THI11-RELATED"/>
    <property type="match status" value="1"/>
</dbReference>
<accession>A0A7V9Z021</accession>
<proteinExistence type="predicted"/>
<evidence type="ECO:0000313" key="3">
    <source>
        <dbReference type="Proteomes" id="UP000580891"/>
    </source>
</evidence>
<dbReference type="EMBL" id="JACDUU010000003">
    <property type="protein sequence ID" value="MBA2871578.1"/>
    <property type="molecule type" value="Genomic_DNA"/>
</dbReference>
<dbReference type="InterPro" id="IPR015168">
    <property type="entry name" value="SsuA/THI5"/>
</dbReference>
<dbReference type="Pfam" id="PF09084">
    <property type="entry name" value="NMT1"/>
    <property type="match status" value="1"/>
</dbReference>
<reference evidence="2 3" key="1">
    <citation type="submission" date="2020-07" db="EMBL/GenBank/DDBJ databases">
        <title>Genomic Encyclopedia of Type Strains, Phase IV (KMG-IV): sequencing the most valuable type-strain genomes for metagenomic binning, comparative biology and taxonomic classification.</title>
        <authorList>
            <person name="Goeker M."/>
        </authorList>
    </citation>
    <scope>NUCLEOTIDE SEQUENCE [LARGE SCALE GENOMIC DNA]</scope>
    <source>
        <strain evidence="2 3">DSM 25220</strain>
    </source>
</reference>
<evidence type="ECO:0000259" key="1">
    <source>
        <dbReference type="Pfam" id="PF09084"/>
    </source>
</evidence>
<dbReference type="AlphaFoldDB" id="A0A7V9Z021"/>